<accession>A0A1C7DEM5</accession>
<dbReference type="KEGG" id="pana:BBH88_04850"/>
<organism evidence="3 4">
    <name type="scientific">Planococcus antarcticus DSM 14505</name>
    <dbReference type="NCBI Taxonomy" id="1185653"/>
    <lineage>
        <taxon>Bacteria</taxon>
        <taxon>Bacillati</taxon>
        <taxon>Bacillota</taxon>
        <taxon>Bacilli</taxon>
        <taxon>Bacillales</taxon>
        <taxon>Caryophanaceae</taxon>
        <taxon>Planococcus</taxon>
    </lineage>
</organism>
<dbReference type="Proteomes" id="UP000092661">
    <property type="component" value="Chromosome"/>
</dbReference>
<reference evidence="3 4" key="1">
    <citation type="journal article" date="2012" name="J. Bacteriol.">
        <title>Genome Sequence of the Antarctic Psychrophile Bacterium Planococcus antarcticus DSM 14505.</title>
        <authorList>
            <person name="Margolles A."/>
            <person name="Gueimonde M."/>
            <person name="Sanchez B."/>
        </authorList>
    </citation>
    <scope>NUCLEOTIDE SEQUENCE [LARGE SCALE GENOMIC DNA]</scope>
    <source>
        <strain evidence="3 4">DSM 14505</strain>
    </source>
</reference>
<dbReference type="Pfam" id="PF14300">
    <property type="entry name" value="DMP19"/>
    <property type="match status" value="1"/>
</dbReference>
<dbReference type="InterPro" id="IPR025402">
    <property type="entry name" value="DMP19_C"/>
</dbReference>
<dbReference type="Proteomes" id="UP000004725">
    <property type="component" value="Unassembled WGS sequence"/>
</dbReference>
<dbReference type="EMBL" id="AJYB01000065">
    <property type="protein sequence ID" value="EIM05511.1"/>
    <property type="molecule type" value="Genomic_DNA"/>
</dbReference>
<reference evidence="2" key="3">
    <citation type="submission" date="2016-10" db="EMBL/GenBank/DDBJ databases">
        <authorList>
            <person name="See-Too W.S."/>
        </authorList>
    </citation>
    <scope>NUCLEOTIDE SEQUENCE</scope>
    <source>
        <strain evidence="2">DSM 14505</strain>
    </source>
</reference>
<gene>
    <name evidence="3" type="ORF">A1A1_15588</name>
    <name evidence="2" type="ORF">BBH88_04850</name>
</gene>
<evidence type="ECO:0000313" key="3">
    <source>
        <dbReference type="EMBL" id="EIM05511.1"/>
    </source>
</evidence>
<reference evidence="5" key="2">
    <citation type="submission" date="2016-07" db="EMBL/GenBank/DDBJ databases">
        <authorList>
            <person name="See-Too W.S."/>
        </authorList>
    </citation>
    <scope>NUCLEOTIDE SEQUENCE [LARGE SCALE GENOMIC DNA]</scope>
    <source>
        <strain evidence="5">DSM 14505</strain>
    </source>
</reference>
<dbReference type="eggNOG" id="ENOG5032U48">
    <property type="taxonomic scope" value="Bacteria"/>
</dbReference>
<dbReference type="RefSeq" id="WP_006831074.1">
    <property type="nucleotide sequence ID" value="NZ_AJYB01000065.1"/>
</dbReference>
<protein>
    <recommendedName>
        <fullName evidence="1">DNA mimic protein DMP19 C-terminal domain-containing protein</fullName>
    </recommendedName>
</protein>
<dbReference type="OrthoDB" id="2863289at2"/>
<dbReference type="EMBL" id="CP016534">
    <property type="protein sequence ID" value="ANU09673.1"/>
    <property type="molecule type" value="Genomic_DNA"/>
</dbReference>
<sequence>MKPTMNRKDLLTKDDIWNAVISVVCACDLPTTDSILGEAFIAFHYYSELESGGHETLLSWTESYSKEHGIERYLNELITALEKIGAHDYAMIERKYGHEMWNVYIALENDASQEEEFYKVIEKADGEYYQLDGKLEQLVEAYFIKIHTDLIDVVDD</sequence>
<evidence type="ECO:0000313" key="5">
    <source>
        <dbReference type="Proteomes" id="UP000092661"/>
    </source>
</evidence>
<keyword evidence="5" id="KW-1185">Reference proteome</keyword>
<dbReference type="AlphaFoldDB" id="A0A1C7DEM5"/>
<proteinExistence type="predicted"/>
<evidence type="ECO:0000313" key="4">
    <source>
        <dbReference type="Proteomes" id="UP000004725"/>
    </source>
</evidence>
<evidence type="ECO:0000313" key="2">
    <source>
        <dbReference type="EMBL" id="ANU09673.1"/>
    </source>
</evidence>
<dbReference type="PROSITE" id="PS51257">
    <property type="entry name" value="PROKAR_LIPOPROTEIN"/>
    <property type="match status" value="1"/>
</dbReference>
<evidence type="ECO:0000259" key="1">
    <source>
        <dbReference type="Pfam" id="PF14300"/>
    </source>
</evidence>
<feature type="domain" description="DNA mimic protein DMP19 C-terminal" evidence="1">
    <location>
        <begin position="39"/>
        <end position="144"/>
    </location>
</feature>
<name>A0A1C7DEM5_9BACL</name>